<dbReference type="RefSeq" id="WP_172190722.1">
    <property type="nucleotide sequence ID" value="NZ_CAWPPK010000004.1"/>
</dbReference>
<dbReference type="PANTHER" id="PTHR34127">
    <property type="entry name" value="OS04G0405600 PROTEIN"/>
    <property type="match status" value="1"/>
</dbReference>
<dbReference type="EMBL" id="SRRZ01000101">
    <property type="protein sequence ID" value="NQE36862.1"/>
    <property type="molecule type" value="Genomic_DNA"/>
</dbReference>
<organism evidence="1 2">
    <name type="scientific">Microcoleus asticus IPMA8</name>
    <dbReference type="NCBI Taxonomy" id="2563858"/>
    <lineage>
        <taxon>Bacteria</taxon>
        <taxon>Bacillati</taxon>
        <taxon>Cyanobacteriota</taxon>
        <taxon>Cyanophyceae</taxon>
        <taxon>Oscillatoriophycideae</taxon>
        <taxon>Oscillatoriales</taxon>
        <taxon>Microcoleaceae</taxon>
        <taxon>Microcoleus</taxon>
        <taxon>Microcoleus asticus</taxon>
    </lineage>
</organism>
<evidence type="ECO:0008006" key="3">
    <source>
        <dbReference type="Google" id="ProtNLM"/>
    </source>
</evidence>
<comment type="caution">
    <text evidence="1">The sequence shown here is derived from an EMBL/GenBank/DDBJ whole genome shotgun (WGS) entry which is preliminary data.</text>
</comment>
<keyword evidence="2" id="KW-1185">Reference proteome</keyword>
<evidence type="ECO:0000313" key="2">
    <source>
        <dbReference type="Proteomes" id="UP000702425"/>
    </source>
</evidence>
<reference evidence="1 2" key="1">
    <citation type="journal article" date="2020" name="Sci. Rep.">
        <title>A novel cyanobacterial geosmin producer, revising GeoA distribution and dispersion patterns in Bacteria.</title>
        <authorList>
            <person name="Churro C."/>
            <person name="Semedo-Aguiar A.P."/>
            <person name="Silva A.D."/>
            <person name="Pereira-Leal J.B."/>
            <person name="Leite R.B."/>
        </authorList>
    </citation>
    <scope>NUCLEOTIDE SEQUENCE [LARGE SCALE GENOMIC DNA]</scope>
    <source>
        <strain evidence="1 2">IPMA8</strain>
    </source>
</reference>
<sequence>MSNSFKFQPVSFSWVAVHPQPKGVVQFIGGTFFGSLPTLFYRYFLQQLFEEGYTVIALPFRFTFRHWPIAIGLLKEQEILRKELTEIAQRLGYESEIYQEPSSYFWVGHSLGCKYIALLEFLSDDRYPNIVEKFCDRPDYERIQRLIENLGIDRPSIKGQPSLLIAPDISNTESAIPVRSLAQLLDKFRLGVLPTREQTQCFIANSSLFNLTAIISFDRDEIAGSINDINKSPEIQKNSDVLWLIQQLSNRKLPLLRQEIEGKHLEPVGIKIGNYIVDLNPWDKFIKPLKSRFLEYWSVHFLDALKKRLGA</sequence>
<dbReference type="Proteomes" id="UP000702425">
    <property type="component" value="Unassembled WGS sequence"/>
</dbReference>
<dbReference type="SUPFAM" id="SSF53474">
    <property type="entry name" value="alpha/beta-Hydrolases"/>
    <property type="match status" value="1"/>
</dbReference>
<dbReference type="PANTHER" id="PTHR34127:SF1">
    <property type="entry name" value="OS04G0405600 PROTEIN"/>
    <property type="match status" value="1"/>
</dbReference>
<dbReference type="InterPro" id="IPR010765">
    <property type="entry name" value="DUF1350"/>
</dbReference>
<evidence type="ECO:0000313" key="1">
    <source>
        <dbReference type="EMBL" id="NQE36862.1"/>
    </source>
</evidence>
<name>A0ABX2D2K2_9CYAN</name>
<accession>A0ABX2D2K2</accession>
<dbReference type="Pfam" id="PF07082">
    <property type="entry name" value="DUF1350"/>
    <property type="match status" value="1"/>
</dbReference>
<gene>
    <name evidence="1" type="ORF">E5S67_04628</name>
</gene>
<protein>
    <recommendedName>
        <fullName evidence="3">DUF1350 domain-containing protein</fullName>
    </recommendedName>
</protein>
<dbReference type="InterPro" id="IPR029058">
    <property type="entry name" value="AB_hydrolase_fold"/>
</dbReference>
<proteinExistence type="predicted"/>